<dbReference type="InterPro" id="IPR043727">
    <property type="entry name" value="Lmo0937-like"/>
</dbReference>
<organism evidence="2 3">
    <name type="scientific">Metapseudomonas resinovorans NBRC 106553</name>
    <dbReference type="NCBI Taxonomy" id="1245471"/>
    <lineage>
        <taxon>Bacteria</taxon>
        <taxon>Pseudomonadati</taxon>
        <taxon>Pseudomonadota</taxon>
        <taxon>Gammaproteobacteria</taxon>
        <taxon>Pseudomonadales</taxon>
        <taxon>Pseudomonadaceae</taxon>
        <taxon>Metapseudomonas</taxon>
    </lineage>
</organism>
<dbReference type="HOGENOM" id="CLU_199613_1_3_6"/>
<dbReference type="Pfam" id="PF18919">
    <property type="entry name" value="DUF5670"/>
    <property type="match status" value="1"/>
</dbReference>
<dbReference type="RefSeq" id="WP_016490653.1">
    <property type="nucleotide sequence ID" value="NC_021499.1"/>
</dbReference>
<gene>
    <name evidence="2" type="ORF">PCA10_07190</name>
</gene>
<evidence type="ECO:0008006" key="4">
    <source>
        <dbReference type="Google" id="ProtNLM"/>
    </source>
</evidence>
<feature type="transmembrane region" description="Helical" evidence="1">
    <location>
        <begin position="6"/>
        <end position="39"/>
    </location>
</feature>
<keyword evidence="3" id="KW-1185">Reference proteome</keyword>
<proteinExistence type="predicted"/>
<reference evidence="2 3" key="1">
    <citation type="journal article" date="2013" name="Genome Announc.">
        <title>Complete Genome Sequence of the Carbazole Degrader Pseudomonas resinovorans Strain CA10 (NBRC 106553).</title>
        <authorList>
            <person name="Shintani M."/>
            <person name="Hosoyama A."/>
            <person name="Ohji S."/>
            <person name="Tsuchikane K."/>
            <person name="Takarada H."/>
            <person name="Yamazoe A."/>
            <person name="Fujita N."/>
            <person name="Nojiri H."/>
        </authorList>
    </citation>
    <scope>NUCLEOTIDE SEQUENCE [LARGE SCALE GENOMIC DNA]</scope>
    <source>
        <strain evidence="2 3">NBRC 106553</strain>
    </source>
</reference>
<dbReference type="EMBL" id="AP013068">
    <property type="protein sequence ID" value="BAN46451.1"/>
    <property type="molecule type" value="Genomic_DNA"/>
</dbReference>
<dbReference type="OrthoDB" id="7027863at2"/>
<keyword evidence="1" id="KW-1133">Transmembrane helix</keyword>
<protein>
    <recommendedName>
        <fullName evidence="4">Lmo0937 family membrane protein</fullName>
    </recommendedName>
</protein>
<dbReference type="KEGG" id="pre:PCA10_07190"/>
<sequence length="48" mass="5482">MFEFVVIGLLALWVVGLLTSFYMGGLIHILLFLSIALVVFRSRLARRE</sequence>
<dbReference type="NCBIfam" id="NF033488">
    <property type="entry name" value="lmo0937_fam_TM"/>
    <property type="match status" value="1"/>
</dbReference>
<dbReference type="Proteomes" id="UP000015503">
    <property type="component" value="Chromosome"/>
</dbReference>
<dbReference type="AlphaFoldDB" id="S6AR77"/>
<accession>S6AR77</accession>
<evidence type="ECO:0000313" key="3">
    <source>
        <dbReference type="Proteomes" id="UP000015503"/>
    </source>
</evidence>
<name>S6AR77_METRE</name>
<keyword evidence="1" id="KW-0472">Membrane</keyword>
<evidence type="ECO:0000256" key="1">
    <source>
        <dbReference type="SAM" id="Phobius"/>
    </source>
</evidence>
<keyword evidence="1" id="KW-0812">Transmembrane</keyword>
<evidence type="ECO:0000313" key="2">
    <source>
        <dbReference type="EMBL" id="BAN46451.1"/>
    </source>
</evidence>